<keyword evidence="1" id="KW-1133">Transmembrane helix</keyword>
<organism evidence="2 3">
    <name type="scientific">Microbacterium lacus</name>
    <dbReference type="NCBI Taxonomy" id="415217"/>
    <lineage>
        <taxon>Bacteria</taxon>
        <taxon>Bacillati</taxon>
        <taxon>Actinomycetota</taxon>
        <taxon>Actinomycetes</taxon>
        <taxon>Micrococcales</taxon>
        <taxon>Microbacteriaceae</taxon>
        <taxon>Microbacterium</taxon>
    </lineage>
</organism>
<gene>
    <name evidence="2" type="ORF">GCM10009807_07500</name>
</gene>
<sequence>MPETPSNDVLIDEPAPRRRRRIWPWVLGFFGLIVIVLVAAGILGARLFSEAMDVRDDLEAAKSRLGNVTELVRSGDAEQFSAVAADVLTYTSDADRIVQGPLWQYASWVPFVGQNVAAIRDTTEATHILVRDALPASFTVLGAMQRENIRFEGGGFNLATFRGALDALPAVDAAFTEASVKISDIDRDALLPFVDDAVGQVIDVIEQSAPIAHTATEVLPTALKMLGEDGPRTYLVIFQNNAEIRATGGEGAAAVYVRADGGRITLEGLTGSTTFESPGLSGVQHVELPADTLALYDDEFARFSQNYTKTPNFPTAAKLFQGIAAKTGFAVDGVLSLDPVVLADILSVTGPVTVDGIEITADNAVQVLLSDTYLRFPGDQAPADAFFAATSATVFQKLVGGDWNLMAMLDVFGAAGEQQRLYGWFTRPEEEVVAQELGIDGAMTSDNIDTTEVGIFLNDAAVSKLEYYLSTSIAVTCDATNRTVTTAITMTNSVDRDDLTFHILARRSPTYGGSGTSMLLDVLYFAPPGASITSVSPASGDAEGLDRASTEDGRNAQSIAILLDRGQTRTVSYTSVLPEGPLGPLSVRYSPTVTDTPITIDQGCAALTP</sequence>
<proteinExistence type="predicted"/>
<keyword evidence="1" id="KW-0472">Membrane</keyword>
<feature type="transmembrane region" description="Helical" evidence="1">
    <location>
        <begin position="25"/>
        <end position="48"/>
    </location>
</feature>
<dbReference type="RefSeq" id="WP_344051753.1">
    <property type="nucleotide sequence ID" value="NZ_BAAAPK010000001.1"/>
</dbReference>
<evidence type="ECO:0000256" key="1">
    <source>
        <dbReference type="SAM" id="Phobius"/>
    </source>
</evidence>
<dbReference type="Proteomes" id="UP001500596">
    <property type="component" value="Unassembled WGS sequence"/>
</dbReference>
<keyword evidence="3" id="KW-1185">Reference proteome</keyword>
<keyword evidence="1" id="KW-0812">Transmembrane</keyword>
<protein>
    <submittedName>
        <fullName evidence="2">DUF4012 domain-containing protein</fullName>
    </submittedName>
</protein>
<name>A0ABN2G6N0_9MICO</name>
<comment type="caution">
    <text evidence="2">The sequence shown here is derived from an EMBL/GenBank/DDBJ whole genome shotgun (WGS) entry which is preliminary data.</text>
</comment>
<evidence type="ECO:0000313" key="3">
    <source>
        <dbReference type="Proteomes" id="UP001500596"/>
    </source>
</evidence>
<dbReference type="EMBL" id="BAAAPK010000001">
    <property type="protein sequence ID" value="GAA1665835.1"/>
    <property type="molecule type" value="Genomic_DNA"/>
</dbReference>
<evidence type="ECO:0000313" key="2">
    <source>
        <dbReference type="EMBL" id="GAA1665835.1"/>
    </source>
</evidence>
<reference evidence="2 3" key="1">
    <citation type="journal article" date="2019" name="Int. J. Syst. Evol. Microbiol.">
        <title>The Global Catalogue of Microorganisms (GCM) 10K type strain sequencing project: providing services to taxonomists for standard genome sequencing and annotation.</title>
        <authorList>
            <consortium name="The Broad Institute Genomics Platform"/>
            <consortium name="The Broad Institute Genome Sequencing Center for Infectious Disease"/>
            <person name="Wu L."/>
            <person name="Ma J."/>
        </authorList>
    </citation>
    <scope>NUCLEOTIDE SEQUENCE [LARGE SCALE GENOMIC DNA]</scope>
    <source>
        <strain evidence="2 3">JCM 15575</strain>
    </source>
</reference>
<dbReference type="InterPro" id="IPR025101">
    <property type="entry name" value="DUF4012"/>
</dbReference>
<dbReference type="Pfam" id="PF13196">
    <property type="entry name" value="DUF4012"/>
    <property type="match status" value="1"/>
</dbReference>
<accession>A0ABN2G6N0</accession>